<dbReference type="OrthoDB" id="2838799at2759"/>
<dbReference type="AlphaFoldDB" id="A0A5C3M9G5"/>
<sequence>MYRILKAGSESCWQTSESNAVDIATVADKSDGRPRVDQLYQLILSVPVQSVTTNSVDTISVTADDSNIAKKFYFGSGVDLKKTYVSVQLTTDARDQGWADEPDQGLWSWFEIAIFKSKSAPAKGSVLHSDSIKKDSTGNTLTWLSHRVALSSEYTEQTGPVFGKDHELWKNIETGDIVGVLACAQYASWECDVRSGSLKFLELVANVNA</sequence>
<reference evidence="1 2" key="1">
    <citation type="journal article" date="2019" name="Nat. Ecol. Evol.">
        <title>Megaphylogeny resolves global patterns of mushroom evolution.</title>
        <authorList>
            <person name="Varga T."/>
            <person name="Krizsan K."/>
            <person name="Foldi C."/>
            <person name="Dima B."/>
            <person name="Sanchez-Garcia M."/>
            <person name="Sanchez-Ramirez S."/>
            <person name="Szollosi G.J."/>
            <person name="Szarkandi J.G."/>
            <person name="Papp V."/>
            <person name="Albert L."/>
            <person name="Andreopoulos W."/>
            <person name="Angelini C."/>
            <person name="Antonin V."/>
            <person name="Barry K.W."/>
            <person name="Bougher N.L."/>
            <person name="Buchanan P."/>
            <person name="Buyck B."/>
            <person name="Bense V."/>
            <person name="Catcheside P."/>
            <person name="Chovatia M."/>
            <person name="Cooper J."/>
            <person name="Damon W."/>
            <person name="Desjardin D."/>
            <person name="Finy P."/>
            <person name="Geml J."/>
            <person name="Haridas S."/>
            <person name="Hughes K."/>
            <person name="Justo A."/>
            <person name="Karasinski D."/>
            <person name="Kautmanova I."/>
            <person name="Kiss B."/>
            <person name="Kocsube S."/>
            <person name="Kotiranta H."/>
            <person name="LaButti K.M."/>
            <person name="Lechner B.E."/>
            <person name="Liimatainen K."/>
            <person name="Lipzen A."/>
            <person name="Lukacs Z."/>
            <person name="Mihaltcheva S."/>
            <person name="Morgado L.N."/>
            <person name="Niskanen T."/>
            <person name="Noordeloos M.E."/>
            <person name="Ohm R.A."/>
            <person name="Ortiz-Santana B."/>
            <person name="Ovrebo C."/>
            <person name="Racz N."/>
            <person name="Riley R."/>
            <person name="Savchenko A."/>
            <person name="Shiryaev A."/>
            <person name="Soop K."/>
            <person name="Spirin V."/>
            <person name="Szebenyi C."/>
            <person name="Tomsovsky M."/>
            <person name="Tulloss R.E."/>
            <person name="Uehling J."/>
            <person name="Grigoriev I.V."/>
            <person name="Vagvolgyi C."/>
            <person name="Papp T."/>
            <person name="Martin F.M."/>
            <person name="Miettinen O."/>
            <person name="Hibbett D.S."/>
            <person name="Nagy L.G."/>
        </authorList>
    </citation>
    <scope>NUCLEOTIDE SEQUENCE [LARGE SCALE GENOMIC DNA]</scope>
    <source>
        <strain evidence="1 2">CBS 166.37</strain>
    </source>
</reference>
<accession>A0A5C3M9G5</accession>
<organism evidence="1 2">
    <name type="scientific">Crucibulum laeve</name>
    <dbReference type="NCBI Taxonomy" id="68775"/>
    <lineage>
        <taxon>Eukaryota</taxon>
        <taxon>Fungi</taxon>
        <taxon>Dikarya</taxon>
        <taxon>Basidiomycota</taxon>
        <taxon>Agaricomycotina</taxon>
        <taxon>Agaricomycetes</taxon>
        <taxon>Agaricomycetidae</taxon>
        <taxon>Agaricales</taxon>
        <taxon>Agaricineae</taxon>
        <taxon>Nidulariaceae</taxon>
        <taxon>Crucibulum</taxon>
    </lineage>
</organism>
<keyword evidence="2" id="KW-1185">Reference proteome</keyword>
<gene>
    <name evidence="1" type="ORF">BDQ12DRAFT_625449</name>
</gene>
<dbReference type="Proteomes" id="UP000308652">
    <property type="component" value="Unassembled WGS sequence"/>
</dbReference>
<protein>
    <submittedName>
        <fullName evidence="1">Uncharacterized protein</fullName>
    </submittedName>
</protein>
<dbReference type="EMBL" id="ML213594">
    <property type="protein sequence ID" value="TFK41517.1"/>
    <property type="molecule type" value="Genomic_DNA"/>
</dbReference>
<evidence type="ECO:0000313" key="1">
    <source>
        <dbReference type="EMBL" id="TFK41517.1"/>
    </source>
</evidence>
<proteinExistence type="predicted"/>
<name>A0A5C3M9G5_9AGAR</name>
<evidence type="ECO:0000313" key="2">
    <source>
        <dbReference type="Proteomes" id="UP000308652"/>
    </source>
</evidence>